<dbReference type="SUPFAM" id="SSF54665">
    <property type="entry name" value="CO dehydrogenase molybdoprotein N-domain-like"/>
    <property type="match status" value="1"/>
</dbReference>
<dbReference type="Gene3D" id="3.30.365.10">
    <property type="entry name" value="Aldehyde oxidase/xanthine dehydrogenase, molybdopterin binding domain"/>
    <property type="match status" value="4"/>
</dbReference>
<evidence type="ECO:0000256" key="2">
    <source>
        <dbReference type="ARBA" id="ARBA00023002"/>
    </source>
</evidence>
<reference evidence="4 5" key="1">
    <citation type="submission" date="2015-12" db="EMBL/GenBank/DDBJ databases">
        <title>Draft genome sequence of Acidibacillus ferrooxidans ITV001, isolated from a chalcopyrite acid mine drainage site in Brazil.</title>
        <authorList>
            <person name="Dall'Agnol H."/>
            <person name="Nancucheo I."/>
            <person name="Johnson B."/>
            <person name="Oliveira R."/>
            <person name="Leite L."/>
            <person name="Pylro V."/>
            <person name="Nunes G.L."/>
            <person name="Tzotzos G."/>
            <person name="Fernandes G.R."/>
            <person name="Dutra J."/>
            <person name="Orellana S.C."/>
            <person name="Oliveira G."/>
        </authorList>
    </citation>
    <scope>NUCLEOTIDE SEQUENCE [LARGE SCALE GENOMIC DNA]</scope>
    <source>
        <strain evidence="5">ITV01</strain>
    </source>
</reference>
<dbReference type="PANTHER" id="PTHR11908">
    <property type="entry name" value="XANTHINE DEHYDROGENASE"/>
    <property type="match status" value="1"/>
</dbReference>
<dbReference type="InterPro" id="IPR036856">
    <property type="entry name" value="Ald_Oxase/Xan_DH_a/b_sf"/>
</dbReference>
<dbReference type="EMBL" id="LPVJ01000009">
    <property type="protein sequence ID" value="KUO96940.1"/>
    <property type="molecule type" value="Genomic_DNA"/>
</dbReference>
<dbReference type="OrthoDB" id="9759099at2"/>
<dbReference type="Gene3D" id="3.90.1170.50">
    <property type="entry name" value="Aldehyde oxidase/xanthine dehydrogenase, a/b hammerhead"/>
    <property type="match status" value="1"/>
</dbReference>
<dbReference type="InterPro" id="IPR000674">
    <property type="entry name" value="Ald_Oxase/Xan_DH_a/b"/>
</dbReference>
<dbReference type="AlphaFoldDB" id="A0A101XT02"/>
<dbReference type="Pfam" id="PF01315">
    <property type="entry name" value="Ald_Xan_dh_C"/>
    <property type="match status" value="1"/>
</dbReference>
<feature type="domain" description="Aldehyde oxidase/xanthine dehydrogenase a/b hammerhead" evidence="3">
    <location>
        <begin position="29"/>
        <end position="138"/>
    </location>
</feature>
<dbReference type="GO" id="GO:0005506">
    <property type="term" value="F:iron ion binding"/>
    <property type="evidence" value="ECO:0007669"/>
    <property type="project" value="InterPro"/>
</dbReference>
<evidence type="ECO:0000259" key="3">
    <source>
        <dbReference type="SMART" id="SM01008"/>
    </source>
</evidence>
<proteinExistence type="predicted"/>
<keyword evidence="2" id="KW-0560">Oxidoreductase</keyword>
<organism evidence="4 5">
    <name type="scientific">Ferroacidibacillus organovorans</name>
    <dbReference type="NCBI Taxonomy" id="1765683"/>
    <lineage>
        <taxon>Bacteria</taxon>
        <taxon>Bacillati</taxon>
        <taxon>Bacillota</taxon>
        <taxon>Bacilli</taxon>
        <taxon>Bacillales</taxon>
        <taxon>Alicyclobacillaceae</taxon>
        <taxon>Ferroacidibacillus</taxon>
    </lineage>
</organism>
<sequence>MLSHIPANALKPHYTGARVTRKEDARLMTGTSRYLDDIDLPGMYEIAFVRSQRSSARIRAIHLDEAKAAPGVKRILTASECPCYFGSEEDVANGVEQPALAREVVRYVGEPIVAIIAESRYAAEDAAERVIIDYEPLQPVLAMRESLLDQPRRVHEKTTNRMFHSEYETAGFEEAFQTAPYHLVEVFQTHRQTGVPLETRGLAAALDPGSGRLTLYATHQSPHGFRSDMAVALGIEENELRVIVPEVGGAFGIKAHAYPEYLVVAYTALTYKLPVKWISDRTECLLTDVHARDDIHEVEVAFAEDGRILALRDHLRADAGAYSAFPFCGAIGETVLAARVLTGPYTIPHLATTIDCTYSNKTPLGAYRGVWGPIASFVQEGIIDRVARARNLDPAEVRRVNLISDEHFPYTNAAGQVYDRGSYRASLEKALEMLDYENLRAQQRELRAQGKYIGIGISAFVEPTAMAQSEAGSVPYESATLRIEPNGSVTAAFGLGPSGQGHETTMAQLIADELGVDFKDIVVLHGDTDSAPFGGGTGGSRSGPIGGGAALKAGRAMREKLQTLASHLLEAAKDDIQLEGGKAFVAGVPSRNYSIRELAQVAYTDVGRLPEDFPVGLEVIARYQPKRSVTFSNGTHIAVVEVDIETGIVKVLDYVVVNDCGRLINPLIVEGQIQGGVAQGLGSAYLEELRYDDQGQVTTTTLADYLLPVSTEVPRMRIAHIETLSSGEGGIKGMGEGSLIASPAAFANAVSDALEPFGFMVSSLPVTPDQILAAIDHAMDATGLSSRQGE</sequence>
<dbReference type="InterPro" id="IPR008274">
    <property type="entry name" value="AldOxase/xan_DH_MoCoBD1"/>
</dbReference>
<dbReference type="SUPFAM" id="SSF56003">
    <property type="entry name" value="Molybdenum cofactor-binding domain"/>
    <property type="match status" value="1"/>
</dbReference>
<protein>
    <submittedName>
        <fullName evidence="4">Xanthine dehydrogenase</fullName>
    </submittedName>
</protein>
<gene>
    <name evidence="4" type="ORF">ATW55_08680</name>
</gene>
<name>A0A101XT02_9BACL</name>
<accession>A0A101XT02</accession>
<keyword evidence="5" id="KW-1185">Reference proteome</keyword>
<dbReference type="Pfam" id="PF02738">
    <property type="entry name" value="MoCoBD_1"/>
    <property type="match status" value="1"/>
</dbReference>
<dbReference type="Proteomes" id="UP000053557">
    <property type="component" value="Unassembled WGS sequence"/>
</dbReference>
<dbReference type="PANTHER" id="PTHR11908:SF132">
    <property type="entry name" value="ALDEHYDE OXIDASE 1-RELATED"/>
    <property type="match status" value="1"/>
</dbReference>
<dbReference type="InterPro" id="IPR037165">
    <property type="entry name" value="AldOxase/xan_DH_Mopterin-bd_sf"/>
</dbReference>
<dbReference type="SMART" id="SM01008">
    <property type="entry name" value="Ald_Xan_dh_C"/>
    <property type="match status" value="1"/>
</dbReference>
<dbReference type="GO" id="GO:0016491">
    <property type="term" value="F:oxidoreductase activity"/>
    <property type="evidence" value="ECO:0007669"/>
    <property type="project" value="UniProtKB-KW"/>
</dbReference>
<comment type="caution">
    <text evidence="4">The sequence shown here is derived from an EMBL/GenBank/DDBJ whole genome shotgun (WGS) entry which is preliminary data.</text>
</comment>
<keyword evidence="1" id="KW-0500">Molybdenum</keyword>
<evidence type="ECO:0000313" key="4">
    <source>
        <dbReference type="EMBL" id="KUO96940.1"/>
    </source>
</evidence>
<dbReference type="RefSeq" id="WP_067713125.1">
    <property type="nucleotide sequence ID" value="NZ_LPVJ01000009.1"/>
</dbReference>
<dbReference type="InterPro" id="IPR016208">
    <property type="entry name" value="Ald_Oxase/xanthine_DH-like"/>
</dbReference>
<dbReference type="Pfam" id="PF20256">
    <property type="entry name" value="MoCoBD_2"/>
    <property type="match status" value="1"/>
</dbReference>
<evidence type="ECO:0000256" key="1">
    <source>
        <dbReference type="ARBA" id="ARBA00022505"/>
    </source>
</evidence>
<evidence type="ECO:0000313" key="5">
    <source>
        <dbReference type="Proteomes" id="UP000053557"/>
    </source>
</evidence>
<dbReference type="InterPro" id="IPR046867">
    <property type="entry name" value="AldOxase/xan_DH_MoCoBD2"/>
</dbReference>